<feature type="compositionally biased region" description="Basic and acidic residues" evidence="2">
    <location>
        <begin position="835"/>
        <end position="885"/>
    </location>
</feature>
<dbReference type="Proteomes" id="UP000019487">
    <property type="component" value="Unassembled WGS sequence"/>
</dbReference>
<accession>W9CG50</accession>
<feature type="compositionally biased region" description="Polar residues" evidence="2">
    <location>
        <begin position="40"/>
        <end position="51"/>
    </location>
</feature>
<feature type="compositionally biased region" description="Pro residues" evidence="2">
    <location>
        <begin position="1093"/>
        <end position="1108"/>
    </location>
</feature>
<feature type="compositionally biased region" description="Low complexity" evidence="2">
    <location>
        <begin position="665"/>
        <end position="677"/>
    </location>
</feature>
<feature type="region of interest" description="Disordered" evidence="2">
    <location>
        <begin position="512"/>
        <end position="693"/>
    </location>
</feature>
<feature type="compositionally biased region" description="Polar residues" evidence="2">
    <location>
        <begin position="561"/>
        <end position="571"/>
    </location>
</feature>
<keyword evidence="1" id="KW-0175">Coiled coil</keyword>
<feature type="region of interest" description="Disordered" evidence="2">
    <location>
        <begin position="1"/>
        <end position="112"/>
    </location>
</feature>
<dbReference type="HOGENOM" id="CLU_253054_0_0_1"/>
<feature type="region of interest" description="Disordered" evidence="2">
    <location>
        <begin position="956"/>
        <end position="1013"/>
    </location>
</feature>
<evidence type="ECO:0000256" key="1">
    <source>
        <dbReference type="SAM" id="Coils"/>
    </source>
</evidence>
<feature type="compositionally biased region" description="Basic and acidic residues" evidence="2">
    <location>
        <begin position="541"/>
        <end position="553"/>
    </location>
</feature>
<comment type="caution">
    <text evidence="3">The sequence shown here is derived from an EMBL/GenBank/DDBJ whole genome shotgun (WGS) entry which is preliminary data.</text>
</comment>
<feature type="compositionally biased region" description="Polar residues" evidence="2">
    <location>
        <begin position="12"/>
        <end position="23"/>
    </location>
</feature>
<evidence type="ECO:0000313" key="3">
    <source>
        <dbReference type="EMBL" id="ESZ94898.1"/>
    </source>
</evidence>
<proteinExistence type="predicted"/>
<feature type="compositionally biased region" description="Low complexity" evidence="2">
    <location>
        <begin position="92"/>
        <end position="105"/>
    </location>
</feature>
<gene>
    <name evidence="3" type="ORF">SBOR_4690</name>
</gene>
<protein>
    <submittedName>
        <fullName evidence="3">Uncharacterized protein</fullName>
    </submittedName>
</protein>
<dbReference type="OrthoDB" id="3558403at2759"/>
<organism evidence="3 4">
    <name type="scientific">Sclerotinia borealis (strain F-4128)</name>
    <dbReference type="NCBI Taxonomy" id="1432307"/>
    <lineage>
        <taxon>Eukaryota</taxon>
        <taxon>Fungi</taxon>
        <taxon>Dikarya</taxon>
        <taxon>Ascomycota</taxon>
        <taxon>Pezizomycotina</taxon>
        <taxon>Leotiomycetes</taxon>
        <taxon>Helotiales</taxon>
        <taxon>Sclerotiniaceae</taxon>
        <taxon>Sclerotinia</taxon>
    </lineage>
</organism>
<dbReference type="EMBL" id="AYSA01000219">
    <property type="protein sequence ID" value="ESZ94898.1"/>
    <property type="molecule type" value="Genomic_DNA"/>
</dbReference>
<dbReference type="AlphaFoldDB" id="W9CG50"/>
<evidence type="ECO:0000256" key="2">
    <source>
        <dbReference type="SAM" id="MobiDB-lite"/>
    </source>
</evidence>
<sequence>MADAPAPGGQDPESSLGSSTLKSGITGDLSGKTPVGKSSVDAQDLSSTIQPTDPGPANPSNPQTPRRPIPSGLSRSGDGTIDLSGIGRTDKPAAAAVTKPTPSSSRKIDISKYRLPSGGYDWTRITRLAGRQTPPRKKLPEALERERKRQAPVIPLDAITEKTTPKTSAKGSTSVEQEQYASSKRSLEGEGNTSVSEKPASDADVPVVGSVGGNVSKSTPLSEEEEELYGASPPRRNIPEGSPSKDKISPTSSEKYRKMAAAPVPSPKSGGLFDQWFPHSLNTPTHIVAEENRGQVETELLYAREKHIAWLHAEIAGAREWIKRETEEKVIVKLKDAIKRYETQLQQAGELEGQREERDHLLWSLNLENSPTLQSKFSAQLKLLENEIEVGESKERRRIERHMGVPQDWTLLQQALNMTPAERAALGVRPEGPLLAPATRPPAPLNQSTAEKALREQWQFEDAPYIDEVTEAEAMSSSKKQEAALKLIKSKRRPILLERQRQLTELWRKEAEDMRAERELAWSESEDEQKKQQTKPSPKKRSPEKSHADRGGGEGHGNTGSSVTGLINTQKHLMDNKKQNKEELARKKAEEEKKRVEELQKKVEELKKKVEESKKQAEESKKVPEASKKEDVAPDRRGRRGIQGLLNLAGLRQMPELKKVPETAKSPPKDMSSSSDSEGNQPEPPPKPEPFKAAVPLSPILDFKRIEVYDTQPGVAELLQNVARKRVLRQMQAMGIPVDLDEMQKVVTEIEKPFVGDISEPAKITLQKKVVAEAERRKERMRAAEKRLKKAAEEKAQKEKAKKDKAEKEKEDNDKRKPFYWERDSEEGEEEEKEKEELDKKNKRAANVERRKRDRAAATKEREEREARDMGKAKRDAEDQEKTEQELAEVARWQANRLERQRLEKEERERAGNTESEKEKEEREKRELEEGEAKIREIKRILRERAEEGIRTRVERERKERLEREERERLEREEWERQEREQQERDQRDLDQMMAEQEQRERRAGEERERQEIARDARARAELEFERAMDLDSDLSIFGFRLFDSILTLIDTVGLSWLLRTDPEHTETMMSDTTSLSSESDNEGSDSDHPSLATPPPLPGDPNSPPDSPGWVHDVQGDVPPLESIHVHVTVFTSKRQALPDSGVLRYYLAYANVPLRWNVSQFKRLLRGVEGFPGGEKEKDEMVMRIRVGNRWAKHGGRTLREEGWRDWENLVVLVVRKGENLKSRGWRECVREMDGVSGWTEGWPGIGAVRTPAVREDWSTMGETG</sequence>
<feature type="compositionally biased region" description="Basic and acidic residues" evidence="2">
    <location>
        <begin position="770"/>
        <end position="823"/>
    </location>
</feature>
<feature type="compositionally biased region" description="Polar residues" evidence="2">
    <location>
        <begin position="165"/>
        <end position="184"/>
    </location>
</feature>
<reference evidence="3 4" key="1">
    <citation type="journal article" date="2014" name="Genome Announc.">
        <title>Draft genome sequence of Sclerotinia borealis, a psychrophilic plant pathogenic fungus.</title>
        <authorList>
            <person name="Mardanov A.V."/>
            <person name="Beletsky A.V."/>
            <person name="Kadnikov V.V."/>
            <person name="Ignatov A.N."/>
            <person name="Ravin N.V."/>
        </authorList>
    </citation>
    <scope>NUCLEOTIDE SEQUENCE [LARGE SCALE GENOMIC DNA]</scope>
    <source>
        <strain evidence="4">F-4157</strain>
    </source>
</reference>
<feature type="compositionally biased region" description="Basic and acidic residues" evidence="2">
    <location>
        <begin position="138"/>
        <end position="149"/>
    </location>
</feature>
<feature type="compositionally biased region" description="Basic and acidic residues" evidence="2">
    <location>
        <begin position="512"/>
        <end position="521"/>
    </location>
</feature>
<feature type="region of interest" description="Disordered" evidence="2">
    <location>
        <begin position="768"/>
        <end position="930"/>
    </location>
</feature>
<feature type="region of interest" description="Disordered" evidence="2">
    <location>
        <begin position="1068"/>
        <end position="1116"/>
    </location>
</feature>
<dbReference type="STRING" id="1432307.W9CG50"/>
<feature type="compositionally biased region" description="Basic and acidic residues" evidence="2">
    <location>
        <begin position="572"/>
        <end position="636"/>
    </location>
</feature>
<feature type="compositionally biased region" description="Basic and acidic residues" evidence="2">
    <location>
        <begin position="897"/>
        <end position="930"/>
    </location>
</feature>
<feature type="compositionally biased region" description="Acidic residues" evidence="2">
    <location>
        <begin position="824"/>
        <end position="834"/>
    </location>
</feature>
<feature type="compositionally biased region" description="Low complexity" evidence="2">
    <location>
        <begin position="205"/>
        <end position="218"/>
    </location>
</feature>
<name>W9CG50_SCLBF</name>
<feature type="region of interest" description="Disordered" evidence="2">
    <location>
        <begin position="126"/>
        <end position="255"/>
    </location>
</feature>
<feature type="coiled-coil region" evidence="1">
    <location>
        <begin position="324"/>
        <end position="354"/>
    </location>
</feature>
<keyword evidence="4" id="KW-1185">Reference proteome</keyword>
<evidence type="ECO:0000313" key="4">
    <source>
        <dbReference type="Proteomes" id="UP000019487"/>
    </source>
</evidence>